<evidence type="ECO:0000313" key="2">
    <source>
        <dbReference type="EMBL" id="OAT54718.1"/>
    </source>
</evidence>
<feature type="transmembrane region" description="Helical" evidence="1">
    <location>
        <begin position="188"/>
        <end position="207"/>
    </location>
</feature>
<gene>
    <name evidence="2" type="ORF">M998_0262</name>
</gene>
<keyword evidence="3" id="KW-1185">Reference proteome</keyword>
<dbReference type="RefSeq" id="WP_068907188.1">
    <property type="nucleotide sequence ID" value="NZ_LXEW01000008.1"/>
</dbReference>
<dbReference type="EMBL" id="LXEW01000008">
    <property type="protein sequence ID" value="OAT54718.1"/>
    <property type="molecule type" value="Genomic_DNA"/>
</dbReference>
<feature type="transmembrane region" description="Helical" evidence="1">
    <location>
        <begin position="53"/>
        <end position="75"/>
    </location>
</feature>
<keyword evidence="1" id="KW-0472">Membrane</keyword>
<evidence type="ECO:0000256" key="1">
    <source>
        <dbReference type="SAM" id="Phobius"/>
    </source>
</evidence>
<accession>A0A1B7K3I9</accession>
<feature type="transmembrane region" description="Helical" evidence="1">
    <location>
        <begin position="22"/>
        <end position="41"/>
    </location>
</feature>
<comment type="caution">
    <text evidence="2">The sequence shown here is derived from an EMBL/GenBank/DDBJ whole genome shotgun (WGS) entry which is preliminary data.</text>
</comment>
<reference evidence="2 3" key="1">
    <citation type="submission" date="2016-04" db="EMBL/GenBank/DDBJ databases">
        <title>ATOL: Assembling a taxonomically balanced genome-scale reconstruction of the evolutionary history of the Enterobacteriaceae.</title>
        <authorList>
            <person name="Plunkett G.III."/>
            <person name="Neeno-Eckwall E.C."/>
            <person name="Glasner J.D."/>
            <person name="Perna N.T."/>
        </authorList>
    </citation>
    <scope>NUCLEOTIDE SEQUENCE [LARGE SCALE GENOMIC DNA]</scope>
    <source>
        <strain evidence="2 3">ATCC 35613</strain>
    </source>
</reference>
<proteinExistence type="predicted"/>
<dbReference type="AlphaFoldDB" id="A0A1B7K3I9"/>
<dbReference type="Pfam" id="PF13803">
    <property type="entry name" value="DUF4184"/>
    <property type="match status" value="1"/>
</dbReference>
<protein>
    <submittedName>
        <fullName evidence="2">Conserved membrane-spanning protein</fullName>
    </submittedName>
</protein>
<feature type="transmembrane region" description="Helical" evidence="1">
    <location>
        <begin position="219"/>
        <end position="240"/>
    </location>
</feature>
<dbReference type="PATRIC" id="fig|1354272.4.peg.273"/>
<dbReference type="Proteomes" id="UP000078224">
    <property type="component" value="Unassembled WGS sequence"/>
</dbReference>
<organism evidence="2 3">
    <name type="scientific">Providencia heimbachae ATCC 35613</name>
    <dbReference type="NCBI Taxonomy" id="1354272"/>
    <lineage>
        <taxon>Bacteria</taxon>
        <taxon>Pseudomonadati</taxon>
        <taxon>Pseudomonadota</taxon>
        <taxon>Gammaproteobacteria</taxon>
        <taxon>Enterobacterales</taxon>
        <taxon>Morganellaceae</taxon>
        <taxon>Providencia</taxon>
    </lineage>
</organism>
<keyword evidence="1" id="KW-0812">Transmembrane</keyword>
<keyword evidence="1" id="KW-1133">Transmembrane helix</keyword>
<dbReference type="OrthoDB" id="8481923at2"/>
<feature type="transmembrane region" description="Helical" evidence="1">
    <location>
        <begin position="149"/>
        <end position="167"/>
    </location>
</feature>
<feature type="transmembrane region" description="Helical" evidence="1">
    <location>
        <begin position="96"/>
        <end position="114"/>
    </location>
</feature>
<name>A0A1B7K3I9_9GAMM</name>
<dbReference type="InterPro" id="IPR025238">
    <property type="entry name" value="DUF4184"/>
</dbReference>
<evidence type="ECO:0000313" key="3">
    <source>
        <dbReference type="Proteomes" id="UP000078224"/>
    </source>
</evidence>
<sequence>MPWTFSHPAVVFPLKQSKWGRFLNLPALIMGSLSPDLLYSFGLYHTATTAHYFIGWFYTGLPVCLIIYIGIYLLATPLKQVIPFPIEKNNQWDKRYFITLLFSLFIGAATHIVWDSFTHESGAAVRNLPLLQFGLINMTDRQEITIYKILQHLGSLLGLLYLCFKYFKFHQRQSKKNQQANLIKLKNLLLISICAGIIAFPLAYYLAINANLFNFNRFVYLELTLSVPFFFGIIIGYALFKNYKSSKMLT</sequence>